<dbReference type="PROSITE" id="PS50110">
    <property type="entry name" value="RESPONSE_REGULATORY"/>
    <property type="match status" value="1"/>
</dbReference>
<evidence type="ECO:0000313" key="7">
    <source>
        <dbReference type="Proteomes" id="UP000887222"/>
    </source>
</evidence>
<organism evidence="6 7">
    <name type="scientific">Noviherbaspirillum aridicola</name>
    <dbReference type="NCBI Taxonomy" id="2849687"/>
    <lineage>
        <taxon>Bacteria</taxon>
        <taxon>Pseudomonadati</taxon>
        <taxon>Pseudomonadota</taxon>
        <taxon>Betaproteobacteria</taxon>
        <taxon>Burkholderiales</taxon>
        <taxon>Oxalobacteraceae</taxon>
        <taxon>Noviherbaspirillum</taxon>
    </lineage>
</organism>
<evidence type="ECO:0000256" key="2">
    <source>
        <dbReference type="ARBA" id="ARBA00023012"/>
    </source>
</evidence>
<feature type="region of interest" description="Disordered" evidence="4">
    <location>
        <begin position="121"/>
        <end position="142"/>
    </location>
</feature>
<dbReference type="RefSeq" id="WP_220808717.1">
    <property type="nucleotide sequence ID" value="NZ_BPMK01000010.1"/>
</dbReference>
<dbReference type="Pfam" id="PF00072">
    <property type="entry name" value="Response_reg"/>
    <property type="match status" value="1"/>
</dbReference>
<reference evidence="6 7" key="1">
    <citation type="journal article" date="2022" name="Int. J. Syst. Evol. Microbiol.">
        <title>Noviherbaspirillum aridicola sp. nov., isolated from an arid soil in Pakistan.</title>
        <authorList>
            <person name="Khan I.U."/>
            <person name="Saqib M."/>
            <person name="Amin A."/>
            <person name="Hussain F."/>
            <person name="Li L."/>
            <person name="Liu Y.H."/>
            <person name="Fang B.Z."/>
            <person name="Ahmed I."/>
            <person name="Li W.J."/>
        </authorList>
    </citation>
    <scope>NUCLEOTIDE SEQUENCE [LARGE SCALE GENOMIC DNA]</scope>
    <source>
        <strain evidence="6 7">NCCP-691</strain>
    </source>
</reference>
<feature type="compositionally biased region" description="Basic and acidic residues" evidence="4">
    <location>
        <begin position="131"/>
        <end position="142"/>
    </location>
</feature>
<name>A0ABQ4Q6I9_9BURK</name>
<proteinExistence type="predicted"/>
<dbReference type="EMBL" id="BPMK01000010">
    <property type="protein sequence ID" value="GIZ52420.1"/>
    <property type="molecule type" value="Genomic_DNA"/>
</dbReference>
<dbReference type="InterPro" id="IPR001789">
    <property type="entry name" value="Sig_transdc_resp-reg_receiver"/>
</dbReference>
<comment type="caution">
    <text evidence="6">The sequence shown here is derived from an EMBL/GenBank/DDBJ whole genome shotgun (WGS) entry which is preliminary data.</text>
</comment>
<accession>A0ABQ4Q6I9</accession>
<keyword evidence="1 3" id="KW-0597">Phosphoprotein</keyword>
<feature type="domain" description="Response regulatory" evidence="5">
    <location>
        <begin position="3"/>
        <end position="119"/>
    </location>
</feature>
<keyword evidence="2" id="KW-0902">Two-component regulatory system</keyword>
<gene>
    <name evidence="6" type="ORF">NCCP691_24340</name>
</gene>
<evidence type="ECO:0000259" key="5">
    <source>
        <dbReference type="PROSITE" id="PS50110"/>
    </source>
</evidence>
<sequence length="142" mass="15733">MQRILVIEDNPANMELMVYLLEAFGYEALPAADGRQGLARARSELPALVVCDVHLPHLDGYGVVRAFRDDPQLRGIPVIAVTALAMSGDREKLLAAGFDGYLSKPIDPEAFVPSLREFLSRRPPPAFVQPPERRQDGDHTDR</sequence>
<feature type="modified residue" description="4-aspartylphosphate" evidence="3">
    <location>
        <position position="52"/>
    </location>
</feature>
<dbReference type="SMART" id="SM00448">
    <property type="entry name" value="REC"/>
    <property type="match status" value="1"/>
</dbReference>
<dbReference type="PANTHER" id="PTHR45339:SF1">
    <property type="entry name" value="HYBRID SIGNAL TRANSDUCTION HISTIDINE KINASE J"/>
    <property type="match status" value="1"/>
</dbReference>
<dbReference type="PANTHER" id="PTHR45339">
    <property type="entry name" value="HYBRID SIGNAL TRANSDUCTION HISTIDINE KINASE J"/>
    <property type="match status" value="1"/>
</dbReference>
<dbReference type="Proteomes" id="UP000887222">
    <property type="component" value="Unassembled WGS sequence"/>
</dbReference>
<evidence type="ECO:0000256" key="1">
    <source>
        <dbReference type="ARBA" id="ARBA00022553"/>
    </source>
</evidence>
<dbReference type="SUPFAM" id="SSF52172">
    <property type="entry name" value="CheY-like"/>
    <property type="match status" value="1"/>
</dbReference>
<protein>
    <submittedName>
        <fullName evidence="6">Response regulator</fullName>
    </submittedName>
</protein>
<evidence type="ECO:0000256" key="3">
    <source>
        <dbReference type="PROSITE-ProRule" id="PRU00169"/>
    </source>
</evidence>
<evidence type="ECO:0000313" key="6">
    <source>
        <dbReference type="EMBL" id="GIZ52420.1"/>
    </source>
</evidence>
<evidence type="ECO:0000256" key="4">
    <source>
        <dbReference type="SAM" id="MobiDB-lite"/>
    </source>
</evidence>
<dbReference type="InterPro" id="IPR011006">
    <property type="entry name" value="CheY-like_superfamily"/>
</dbReference>
<keyword evidence="7" id="KW-1185">Reference proteome</keyword>
<dbReference type="Gene3D" id="3.40.50.2300">
    <property type="match status" value="1"/>
</dbReference>